<dbReference type="InterPro" id="IPR051176">
    <property type="entry name" value="Cent_Immune-Sig_Mod"/>
</dbReference>
<protein>
    <recommendedName>
        <fullName evidence="1">FHA domain-containing protein</fullName>
    </recommendedName>
</protein>
<organism evidence="2 3">
    <name type="scientific">Chytriomyces confervae</name>
    <dbReference type="NCBI Taxonomy" id="246404"/>
    <lineage>
        <taxon>Eukaryota</taxon>
        <taxon>Fungi</taxon>
        <taxon>Fungi incertae sedis</taxon>
        <taxon>Chytridiomycota</taxon>
        <taxon>Chytridiomycota incertae sedis</taxon>
        <taxon>Chytridiomycetes</taxon>
        <taxon>Chytridiales</taxon>
        <taxon>Chytriomycetaceae</taxon>
        <taxon>Chytriomyces</taxon>
    </lineage>
</organism>
<keyword evidence="3" id="KW-1185">Reference proteome</keyword>
<dbReference type="Gene3D" id="2.60.200.20">
    <property type="match status" value="1"/>
</dbReference>
<dbReference type="AlphaFoldDB" id="A0A507FM85"/>
<dbReference type="PANTHER" id="PTHR15715:SF37">
    <property type="entry name" value="LD47843P"/>
    <property type="match status" value="1"/>
</dbReference>
<dbReference type="Proteomes" id="UP000320333">
    <property type="component" value="Unassembled WGS sequence"/>
</dbReference>
<dbReference type="InterPro" id="IPR000253">
    <property type="entry name" value="FHA_dom"/>
</dbReference>
<proteinExistence type="predicted"/>
<dbReference type="EMBL" id="QEAP01000022">
    <property type="protein sequence ID" value="TPX77372.1"/>
    <property type="molecule type" value="Genomic_DNA"/>
</dbReference>
<dbReference type="PANTHER" id="PTHR15715">
    <property type="entry name" value="CENTROSOMAL PROTEIN OF 170 KDA"/>
    <property type="match status" value="1"/>
</dbReference>
<dbReference type="Pfam" id="PF00498">
    <property type="entry name" value="FHA"/>
    <property type="match status" value="1"/>
</dbReference>
<dbReference type="SUPFAM" id="SSF49879">
    <property type="entry name" value="SMAD/FHA domain"/>
    <property type="match status" value="1"/>
</dbReference>
<gene>
    <name evidence="2" type="ORF">CcCBS67573_g01361</name>
</gene>
<comment type="caution">
    <text evidence="2">The sequence shown here is derived from an EMBL/GenBank/DDBJ whole genome shotgun (WGS) entry which is preliminary data.</text>
</comment>
<reference evidence="2 3" key="1">
    <citation type="journal article" date="2019" name="Sci. Rep.">
        <title>Comparative genomics of chytrid fungi reveal insights into the obligate biotrophic and pathogenic lifestyle of Synchytrium endobioticum.</title>
        <authorList>
            <person name="van de Vossenberg B.T.L.H."/>
            <person name="Warris S."/>
            <person name="Nguyen H.D.T."/>
            <person name="van Gent-Pelzer M.P.E."/>
            <person name="Joly D.L."/>
            <person name="van de Geest H.C."/>
            <person name="Bonants P.J.M."/>
            <person name="Smith D.S."/>
            <person name="Levesque C.A."/>
            <person name="van der Lee T.A.J."/>
        </authorList>
    </citation>
    <scope>NUCLEOTIDE SEQUENCE [LARGE SCALE GENOMIC DNA]</scope>
    <source>
        <strain evidence="2 3">CBS 675.73</strain>
    </source>
</reference>
<dbReference type="PROSITE" id="PS50006">
    <property type="entry name" value="FHA_DOMAIN"/>
    <property type="match status" value="1"/>
</dbReference>
<dbReference type="InterPro" id="IPR008984">
    <property type="entry name" value="SMAD_FHA_dom_sf"/>
</dbReference>
<evidence type="ECO:0000259" key="1">
    <source>
        <dbReference type="PROSITE" id="PS50006"/>
    </source>
</evidence>
<accession>A0A507FM85</accession>
<dbReference type="OrthoDB" id="687730at2759"/>
<name>A0A507FM85_9FUNG</name>
<sequence>MSLSLSMTDTAPASTELTYTYKLHISPHCEDAQTVVAFPGQNPVSFHFEPVERDLRMGSVLKIGRKSEKKTPMAPIVLDTSHEDAAIAEEGVDVLHKMYIDWKRAQAVASSITTPVEPHIDFIAFQSKVVSRMHAELWVSDDGKVMFKDVGSSSGTWVNRRRMSPAGKESRAYEIENGDVIQLGITYQGKQEDIFKSVVMKIFVTVQPNNPSSPDPFRSHL</sequence>
<dbReference type="STRING" id="246404.A0A507FM85"/>
<evidence type="ECO:0000313" key="2">
    <source>
        <dbReference type="EMBL" id="TPX77372.1"/>
    </source>
</evidence>
<evidence type="ECO:0000313" key="3">
    <source>
        <dbReference type="Proteomes" id="UP000320333"/>
    </source>
</evidence>
<feature type="domain" description="FHA" evidence="1">
    <location>
        <begin position="61"/>
        <end position="163"/>
    </location>
</feature>